<name>A0ABP9LQE3_9GAMM</name>
<evidence type="ECO:0000313" key="3">
    <source>
        <dbReference type="Proteomes" id="UP001501083"/>
    </source>
</evidence>
<protein>
    <recommendedName>
        <fullName evidence="4">Serine/threonine protein kinase</fullName>
    </recommendedName>
</protein>
<keyword evidence="3" id="KW-1185">Reference proteome</keyword>
<dbReference type="EMBL" id="BAABKY010000004">
    <property type="protein sequence ID" value="GAA5080578.1"/>
    <property type="molecule type" value="Genomic_DNA"/>
</dbReference>
<reference evidence="3" key="1">
    <citation type="journal article" date="2019" name="Int. J. Syst. Evol. Microbiol.">
        <title>The Global Catalogue of Microorganisms (GCM) 10K type strain sequencing project: providing services to taxonomists for standard genome sequencing and annotation.</title>
        <authorList>
            <consortium name="The Broad Institute Genomics Platform"/>
            <consortium name="The Broad Institute Genome Sequencing Center for Infectious Disease"/>
            <person name="Wu L."/>
            <person name="Ma J."/>
        </authorList>
    </citation>
    <scope>NUCLEOTIDE SEQUENCE [LARGE SCALE GENOMIC DNA]</scope>
    <source>
        <strain evidence="3">JCM 19212</strain>
    </source>
</reference>
<accession>A0ABP9LQE3</accession>
<keyword evidence="1" id="KW-1133">Transmembrane helix</keyword>
<feature type="transmembrane region" description="Helical" evidence="1">
    <location>
        <begin position="125"/>
        <end position="145"/>
    </location>
</feature>
<evidence type="ECO:0008006" key="4">
    <source>
        <dbReference type="Google" id="ProtNLM"/>
    </source>
</evidence>
<sequence length="216" mass="24885">MELDELKLAWQTLDRRLQQSNELSLHLLRESRIDKARASLRPLFWGQVVQLVVGFVLTVTFARFWIAHTDSLALLVSGLLMHAWSVGLIVSAVMELLLLTRIDYARPVLTIQKSLLHLRLWRTRVAPWLGLPFWLLWMPLMAIAFEWLFGAPIDDSVYYVGVPIGIAGLLATLWWYRWTHQPQRRHVGQALDEGNAGRGLARAQAALDEIVRFERE</sequence>
<evidence type="ECO:0000256" key="1">
    <source>
        <dbReference type="SAM" id="Phobius"/>
    </source>
</evidence>
<evidence type="ECO:0000313" key="2">
    <source>
        <dbReference type="EMBL" id="GAA5080578.1"/>
    </source>
</evidence>
<feature type="transmembrane region" description="Helical" evidence="1">
    <location>
        <begin position="43"/>
        <end position="66"/>
    </location>
</feature>
<dbReference type="Proteomes" id="UP001501083">
    <property type="component" value="Unassembled WGS sequence"/>
</dbReference>
<keyword evidence="1" id="KW-0812">Transmembrane</keyword>
<proteinExistence type="predicted"/>
<dbReference type="RefSeq" id="WP_158982244.1">
    <property type="nucleotide sequence ID" value="NZ_BAABKY010000004.1"/>
</dbReference>
<organism evidence="2 3">
    <name type="scientific">Lysobacter panacisoli</name>
    <dbReference type="NCBI Taxonomy" id="1255263"/>
    <lineage>
        <taxon>Bacteria</taxon>
        <taxon>Pseudomonadati</taxon>
        <taxon>Pseudomonadota</taxon>
        <taxon>Gammaproteobacteria</taxon>
        <taxon>Lysobacterales</taxon>
        <taxon>Lysobacteraceae</taxon>
        <taxon>Lysobacter</taxon>
    </lineage>
</organism>
<feature type="transmembrane region" description="Helical" evidence="1">
    <location>
        <begin position="72"/>
        <end position="99"/>
    </location>
</feature>
<feature type="transmembrane region" description="Helical" evidence="1">
    <location>
        <begin position="157"/>
        <end position="176"/>
    </location>
</feature>
<gene>
    <name evidence="2" type="ORF">GCM10025759_29940</name>
</gene>
<comment type="caution">
    <text evidence="2">The sequence shown here is derived from an EMBL/GenBank/DDBJ whole genome shotgun (WGS) entry which is preliminary data.</text>
</comment>
<keyword evidence="1" id="KW-0472">Membrane</keyword>